<dbReference type="SUPFAM" id="SSF49363">
    <property type="entry name" value="Purple acid phosphatase, N-terminal domain"/>
    <property type="match status" value="1"/>
</dbReference>
<feature type="domain" description="Purple acid phosphatase N-terminal" evidence="3">
    <location>
        <begin position="45"/>
        <end position="137"/>
    </location>
</feature>
<dbReference type="InterPro" id="IPR008963">
    <property type="entry name" value="Purple_acid_Pase-like_N"/>
</dbReference>
<dbReference type="GO" id="GO:0046872">
    <property type="term" value="F:metal ion binding"/>
    <property type="evidence" value="ECO:0007669"/>
    <property type="project" value="InterPro"/>
</dbReference>
<gene>
    <name evidence="6" type="ORF">DW653_12495</name>
    <name evidence="5" type="ORF">DWY14_10540</name>
    <name evidence="4" type="ORF">DXD04_04085</name>
</gene>
<dbReference type="EMBL" id="QRHQ01000027">
    <property type="protein sequence ID" value="RHF88432.1"/>
    <property type="molecule type" value="Genomic_DNA"/>
</dbReference>
<evidence type="ECO:0000313" key="7">
    <source>
        <dbReference type="Proteomes" id="UP000260862"/>
    </source>
</evidence>
<feature type="domain" description="Calcineurin-like phosphoesterase" evidence="2">
    <location>
        <begin position="148"/>
        <end position="333"/>
    </location>
</feature>
<evidence type="ECO:0000313" key="9">
    <source>
        <dbReference type="Proteomes" id="UP000285750"/>
    </source>
</evidence>
<dbReference type="PANTHER" id="PTHR22953:SF153">
    <property type="entry name" value="PURPLE ACID PHOSPHATASE"/>
    <property type="match status" value="1"/>
</dbReference>
<dbReference type="EMBL" id="QRUY01000022">
    <property type="protein sequence ID" value="RGS06494.1"/>
    <property type="molecule type" value="Genomic_DNA"/>
</dbReference>
<dbReference type="Pfam" id="PF16656">
    <property type="entry name" value="Pur_ac_phosph_N"/>
    <property type="match status" value="1"/>
</dbReference>
<dbReference type="GO" id="GO:0003993">
    <property type="term" value="F:acid phosphatase activity"/>
    <property type="evidence" value="ECO:0007669"/>
    <property type="project" value="InterPro"/>
</dbReference>
<evidence type="ECO:0000259" key="3">
    <source>
        <dbReference type="Pfam" id="PF16656"/>
    </source>
</evidence>
<dbReference type="Gene3D" id="2.60.40.380">
    <property type="entry name" value="Purple acid phosphatase-like, N-terminal"/>
    <property type="match status" value="1"/>
</dbReference>
<dbReference type="InterPro" id="IPR039331">
    <property type="entry name" value="PAPs-like"/>
</dbReference>
<dbReference type="InterPro" id="IPR029052">
    <property type="entry name" value="Metallo-depent_PP-like"/>
</dbReference>
<sequence>MKKKQRITLGVSVLILLVLGFWVHSRWHVWFGNPEEPAYLPLNAPGRVLLTFGDKEELSRNISWQYDSVVASSSFVELIDTLAKDTLRIEAKGEVFQSRSGKAAYYTARLRSLKPATFYSYRVSNNGKYSPWYNFHTYNQTTRNDYSFIYVGDVQDTINGKANQYLKEALQAHPKTEFFVFGGDLTERPMDSYWAETFSGLDSIGQYYPVLNVTGNHEYLKYAIRKLERRFPLVFSYFQDSMVGDNQVYTLRYNDLQLFLLDSNREFFYLWSQKEWLEKELQTSDARWKIVVLHHPLYSVKGKYNNLAQKTIFNSLIQKYNVDLVLQGHEHAYARMTLHDEQGSATPPVYTVSHCSPKSYRITFNQRFDKYGIESRYYQYIRIHGDTLSMSTYEVPAGNLYDSLDIVKSGVKPMIIDHGKNIPEHLNFQPGNSKKGQEYMKRIEEYKHNKEKSHEDKVNTKD</sequence>
<dbReference type="Gene3D" id="3.60.21.10">
    <property type="match status" value="1"/>
</dbReference>
<accession>A0A3E4N5E1</accession>
<evidence type="ECO:0000313" key="4">
    <source>
        <dbReference type="EMBL" id="RGK57400.1"/>
    </source>
</evidence>
<dbReference type="InterPro" id="IPR015914">
    <property type="entry name" value="PAPs_N"/>
</dbReference>
<keyword evidence="7" id="KW-1185">Reference proteome</keyword>
<dbReference type="SUPFAM" id="SSF56300">
    <property type="entry name" value="Metallo-dependent phosphatases"/>
    <property type="match status" value="1"/>
</dbReference>
<dbReference type="PANTHER" id="PTHR22953">
    <property type="entry name" value="ACID PHOSPHATASE RELATED"/>
    <property type="match status" value="1"/>
</dbReference>
<dbReference type="Pfam" id="PF00149">
    <property type="entry name" value="Metallophos"/>
    <property type="match status" value="1"/>
</dbReference>
<dbReference type="AlphaFoldDB" id="A0A3E4N5E1"/>
<evidence type="ECO:0000313" key="8">
    <source>
        <dbReference type="Proteomes" id="UP000283485"/>
    </source>
</evidence>
<organism evidence="4 7">
    <name type="scientific">Phocaeicola plebeius</name>
    <dbReference type="NCBI Taxonomy" id="310297"/>
    <lineage>
        <taxon>Bacteria</taxon>
        <taxon>Pseudomonadati</taxon>
        <taxon>Bacteroidota</taxon>
        <taxon>Bacteroidia</taxon>
        <taxon>Bacteroidales</taxon>
        <taxon>Bacteroidaceae</taxon>
        <taxon>Phocaeicola</taxon>
    </lineage>
</organism>
<comment type="caution">
    <text evidence="4">The sequence shown here is derived from an EMBL/GenBank/DDBJ whole genome shotgun (WGS) entry which is preliminary data.</text>
</comment>
<reference evidence="7 8" key="1">
    <citation type="submission" date="2018-08" db="EMBL/GenBank/DDBJ databases">
        <title>A genome reference for cultivated species of the human gut microbiota.</title>
        <authorList>
            <person name="Zou Y."/>
            <person name="Xue W."/>
            <person name="Luo G."/>
        </authorList>
    </citation>
    <scope>NUCLEOTIDE SEQUENCE [LARGE SCALE GENOMIC DNA]</scope>
    <source>
        <strain evidence="5 9">AF24-16AC</strain>
        <strain evidence="6 8">AM23-23</strain>
        <strain evidence="4 7">TF10-3AC</strain>
    </source>
</reference>
<keyword evidence="1" id="KW-0732">Signal</keyword>
<dbReference type="EMBL" id="QSQT01000005">
    <property type="protein sequence ID" value="RGK57400.1"/>
    <property type="molecule type" value="Genomic_DNA"/>
</dbReference>
<dbReference type="Proteomes" id="UP000283485">
    <property type="component" value="Unassembled WGS sequence"/>
</dbReference>
<dbReference type="InterPro" id="IPR004843">
    <property type="entry name" value="Calcineurin-like_PHP"/>
</dbReference>
<name>A0A3E4N5E1_9BACT</name>
<dbReference type="Proteomes" id="UP000260862">
    <property type="component" value="Unassembled WGS sequence"/>
</dbReference>
<evidence type="ECO:0000313" key="6">
    <source>
        <dbReference type="EMBL" id="RHF88432.1"/>
    </source>
</evidence>
<proteinExistence type="predicted"/>
<evidence type="ECO:0000313" key="5">
    <source>
        <dbReference type="EMBL" id="RGS06494.1"/>
    </source>
</evidence>
<protein>
    <submittedName>
        <fullName evidence="4">Serine/threonine protein phosphatase</fullName>
    </submittedName>
</protein>
<evidence type="ECO:0000256" key="1">
    <source>
        <dbReference type="ARBA" id="ARBA00022729"/>
    </source>
</evidence>
<dbReference type="Proteomes" id="UP000285750">
    <property type="component" value="Unassembled WGS sequence"/>
</dbReference>
<dbReference type="RefSeq" id="WP_117671125.1">
    <property type="nucleotide sequence ID" value="NZ_CABOGR010000005.1"/>
</dbReference>
<evidence type="ECO:0000259" key="2">
    <source>
        <dbReference type="Pfam" id="PF00149"/>
    </source>
</evidence>